<dbReference type="AlphaFoldDB" id="A0A1Y1WUZ2"/>
<keyword evidence="2" id="KW-1185">Reference proteome</keyword>
<dbReference type="Proteomes" id="UP000193944">
    <property type="component" value="Unassembled WGS sequence"/>
</dbReference>
<evidence type="ECO:0000313" key="1">
    <source>
        <dbReference type="EMBL" id="ORX77272.1"/>
    </source>
</evidence>
<organism evidence="1 2">
    <name type="scientific">Anaeromyces robustus</name>
    <dbReference type="NCBI Taxonomy" id="1754192"/>
    <lineage>
        <taxon>Eukaryota</taxon>
        <taxon>Fungi</taxon>
        <taxon>Fungi incertae sedis</taxon>
        <taxon>Chytridiomycota</taxon>
        <taxon>Chytridiomycota incertae sedis</taxon>
        <taxon>Neocallimastigomycetes</taxon>
        <taxon>Neocallimastigales</taxon>
        <taxon>Neocallimastigaceae</taxon>
        <taxon>Anaeromyces</taxon>
    </lineage>
</organism>
<dbReference type="SUPFAM" id="SSF48403">
    <property type="entry name" value="Ankyrin repeat"/>
    <property type="match status" value="1"/>
</dbReference>
<accession>A0A1Y1WUZ2</accession>
<protein>
    <submittedName>
        <fullName evidence="1">Uncharacterized protein</fullName>
    </submittedName>
</protein>
<comment type="caution">
    <text evidence="1">The sequence shown here is derived from an EMBL/GenBank/DDBJ whole genome shotgun (WGS) entry which is preliminary data.</text>
</comment>
<dbReference type="InterPro" id="IPR036770">
    <property type="entry name" value="Ankyrin_rpt-contain_sf"/>
</dbReference>
<dbReference type="Gene3D" id="1.25.40.20">
    <property type="entry name" value="Ankyrin repeat-containing domain"/>
    <property type="match status" value="1"/>
</dbReference>
<reference evidence="1 2" key="2">
    <citation type="submission" date="2016-08" db="EMBL/GenBank/DDBJ databases">
        <title>Pervasive Adenine N6-methylation of Active Genes in Fungi.</title>
        <authorList>
            <consortium name="DOE Joint Genome Institute"/>
            <person name="Mondo S.J."/>
            <person name="Dannebaum R.O."/>
            <person name="Kuo R.C."/>
            <person name="Labutti K."/>
            <person name="Haridas S."/>
            <person name="Kuo A."/>
            <person name="Salamov A."/>
            <person name="Ahrendt S.R."/>
            <person name="Lipzen A."/>
            <person name="Sullivan W."/>
            <person name="Andreopoulos W.B."/>
            <person name="Clum A."/>
            <person name="Lindquist E."/>
            <person name="Daum C."/>
            <person name="Ramamoorthy G.K."/>
            <person name="Gryganskyi A."/>
            <person name="Culley D."/>
            <person name="Magnuson J.K."/>
            <person name="James T.Y."/>
            <person name="O'Malley M.A."/>
            <person name="Stajich J.E."/>
            <person name="Spatafora J.W."/>
            <person name="Visel A."/>
            <person name="Grigoriev I.V."/>
        </authorList>
    </citation>
    <scope>NUCLEOTIDE SEQUENCE [LARGE SCALE GENOMIC DNA]</scope>
    <source>
        <strain evidence="1 2">S4</strain>
    </source>
</reference>
<sequence length="543" mass="65470">MEYNDLLKQQKEVVLKLIRQNNITGLNNYISINNISLEKININNQVDLLLFVIDKNLSSEMFKFIYEKGGYHSLNYISYIYDNNVSPLFLSLIKLNYDLAELILENGGDINMDIDGYDIIFHLYQRDLLNRKILKFILHHGFNIENIKNKRFINNLDFDLIKVLLEHFIFNNKFIINLLSLYQKNYPISTIEFNRMIVKEKQKIDIPCEWYYRALYEKKYKEVEYIFQYEDHNNLKENLSHLIGYIYYTDVPTKIGERRYSFFFKVFKNELKIPFDRNFITNEINKYANKRITSIENFIDKKKFETLKKYLYDHKFFLKDLHLFNFDILSFLIHRNFPCEIIIDIITIVEYKNFNYIVPYYIKKDPVTPVIFAISKNKFFLADYLIYKGADINFNFSDINNQFNTILDYLYNNNRLNNTNIKYITEMLYLKKGVIESFYYSDKLMKGLIQNYKNDILEAIFDILLPEQFNNEWYKTSLIVNNLSLIDILYNKDKKNEIVKIDIFLNYLCNVNDIHLIQRVFENTEVGKLIKNLLNSMKDYLNK</sequence>
<dbReference type="SMART" id="SM00248">
    <property type="entry name" value="ANK"/>
    <property type="match status" value="3"/>
</dbReference>
<name>A0A1Y1WUZ2_9FUNG</name>
<dbReference type="InterPro" id="IPR002110">
    <property type="entry name" value="Ankyrin_rpt"/>
</dbReference>
<gene>
    <name evidence="1" type="ORF">BCR32DRAFT_283347</name>
</gene>
<reference evidence="1 2" key="1">
    <citation type="submission" date="2016-08" db="EMBL/GenBank/DDBJ databases">
        <title>A Parts List for Fungal Cellulosomes Revealed by Comparative Genomics.</title>
        <authorList>
            <consortium name="DOE Joint Genome Institute"/>
            <person name="Haitjema C.H."/>
            <person name="Gilmore S.P."/>
            <person name="Henske J.K."/>
            <person name="Solomon K.V."/>
            <person name="De Groot R."/>
            <person name="Kuo A."/>
            <person name="Mondo S.J."/>
            <person name="Salamov A.A."/>
            <person name="Labutti K."/>
            <person name="Zhao Z."/>
            <person name="Chiniquy J."/>
            <person name="Barry K."/>
            <person name="Brewer H.M."/>
            <person name="Purvine S.O."/>
            <person name="Wright A.T."/>
            <person name="Boxma B."/>
            <person name="Van Alen T."/>
            <person name="Hackstein J.H."/>
            <person name="Baker S.E."/>
            <person name="Grigoriev I.V."/>
            <person name="O'Malley M.A."/>
        </authorList>
    </citation>
    <scope>NUCLEOTIDE SEQUENCE [LARGE SCALE GENOMIC DNA]</scope>
    <source>
        <strain evidence="1 2">S4</strain>
    </source>
</reference>
<dbReference type="EMBL" id="MCFG01000256">
    <property type="protein sequence ID" value="ORX77272.1"/>
    <property type="molecule type" value="Genomic_DNA"/>
</dbReference>
<proteinExistence type="predicted"/>
<evidence type="ECO:0000313" key="2">
    <source>
        <dbReference type="Proteomes" id="UP000193944"/>
    </source>
</evidence>